<comment type="similarity">
    <text evidence="2">Belongs to the FemABX family.</text>
</comment>
<dbReference type="SUPFAM" id="SSF55729">
    <property type="entry name" value="Acyl-CoA N-acyltransferases (Nat)"/>
    <property type="match status" value="1"/>
</dbReference>
<dbReference type="EMBL" id="PYAT01000007">
    <property type="protein sequence ID" value="PSL36336.1"/>
    <property type="molecule type" value="Genomic_DNA"/>
</dbReference>
<dbReference type="InterPro" id="IPR016181">
    <property type="entry name" value="Acyl_CoA_acyltransferase"/>
</dbReference>
<dbReference type="EC" id="2.3.2.16" evidence="8"/>
<dbReference type="Gene3D" id="3.40.630.30">
    <property type="match status" value="1"/>
</dbReference>
<dbReference type="InterPro" id="IPR050644">
    <property type="entry name" value="PG_Glycine_Bridge_Synth"/>
</dbReference>
<keyword evidence="6" id="KW-0012">Acyltransferase</keyword>
<evidence type="ECO:0000256" key="6">
    <source>
        <dbReference type="ARBA" id="ARBA00023315"/>
    </source>
</evidence>
<evidence type="ECO:0000313" key="13">
    <source>
        <dbReference type="EMBL" id="PSL36336.1"/>
    </source>
</evidence>
<proteinExistence type="inferred from homology"/>
<keyword evidence="7" id="KW-0961">Cell wall biogenesis/degradation</keyword>
<evidence type="ECO:0000256" key="11">
    <source>
        <dbReference type="ARBA" id="ARBA00048654"/>
    </source>
</evidence>
<comment type="subcellular location">
    <subcellularLocation>
        <location evidence="1">Cytoplasm</location>
    </subcellularLocation>
</comment>
<feature type="domain" description="BioF2-like acetyltransferase" evidence="12">
    <location>
        <begin position="139"/>
        <end position="271"/>
    </location>
</feature>
<keyword evidence="5" id="KW-0573">Peptidoglycan synthesis</keyword>
<keyword evidence="4" id="KW-0133">Cell shape</keyword>
<evidence type="ECO:0000256" key="7">
    <source>
        <dbReference type="ARBA" id="ARBA00023316"/>
    </source>
</evidence>
<sequence>MIDIFFEEKYGKLYEKLENGTCEVFEFSHPLGTVRHLFIKRKIPFAVHGETYYDIVTPYGYGGPLITGCETGSKPQLIEEFHKAFGEYCQEHRIVGEFIRFHPLLKNAEDFKSFYDVRYMRNTVGTNLKDYDDPVQSEFSKSTRKSIRKALREGVEFRVTRNPDNLHKFKELYHANMERIGANSYYYFDDSYFSRCLEYFGEHIVLVEAVYENQTIGAELHFHYNDLIHTHLSGTLAEFHHLSPVYVMTYAIAEWGKQNGAALVHAGGGTTNNPDDSLYLFKKKFGQNTEFEFYIGRKVWNEAIYSELCKKAGVEKDEEFFPAYRSDSCTEKLGEAAPQAR</sequence>
<gene>
    <name evidence="13" type="ORF">B0H99_107157</name>
</gene>
<dbReference type="OrthoDB" id="9785911at2"/>
<keyword evidence="14" id="KW-1185">Reference proteome</keyword>
<evidence type="ECO:0000256" key="10">
    <source>
        <dbReference type="ARBA" id="ARBA00042933"/>
    </source>
</evidence>
<evidence type="ECO:0000313" key="14">
    <source>
        <dbReference type="Proteomes" id="UP000242682"/>
    </source>
</evidence>
<dbReference type="Pfam" id="PF13480">
    <property type="entry name" value="Acetyltransf_6"/>
    <property type="match status" value="1"/>
</dbReference>
<accession>A0A2P8GQT1</accession>
<dbReference type="GO" id="GO:0016755">
    <property type="term" value="F:aminoacyltransferase activity"/>
    <property type="evidence" value="ECO:0007669"/>
    <property type="project" value="InterPro"/>
</dbReference>
<comment type="catalytic activity">
    <reaction evidence="11">
        <text>beta-D-GlcNAc-(1-&gt;4)-Mur2Ac(oyl-L-Ala-D-isoglutaminyl-L-Lys-D-Ala-D-Ala)-di-trans,octa-cis-undecaprenyl diphosphate + glycyl-tRNA(Gly) = beta-D-GlcNAc-(1-&gt;4)-Mur2Ac(oyl-L-Ala-D-isoglutaminyl-L-Lys-(N(6)-Gly)-D-Ala-D-Ala)-di-trans,octa-cis-undecaprenyl diphosphate + tRNA(Gly) + H(+)</text>
        <dbReference type="Rhea" id="RHEA:30435"/>
        <dbReference type="Rhea" id="RHEA-COMP:9664"/>
        <dbReference type="Rhea" id="RHEA-COMP:9683"/>
        <dbReference type="ChEBI" id="CHEBI:15378"/>
        <dbReference type="ChEBI" id="CHEBI:62233"/>
        <dbReference type="ChEBI" id="CHEBI:62234"/>
        <dbReference type="ChEBI" id="CHEBI:78442"/>
        <dbReference type="ChEBI" id="CHEBI:78522"/>
        <dbReference type="EC" id="2.3.2.16"/>
    </reaction>
</comment>
<evidence type="ECO:0000256" key="1">
    <source>
        <dbReference type="ARBA" id="ARBA00004496"/>
    </source>
</evidence>
<dbReference type="GO" id="GO:0005737">
    <property type="term" value="C:cytoplasm"/>
    <property type="evidence" value="ECO:0007669"/>
    <property type="project" value="UniProtKB-SubCell"/>
</dbReference>
<dbReference type="GO" id="GO:0071555">
    <property type="term" value="P:cell wall organization"/>
    <property type="evidence" value="ECO:0007669"/>
    <property type="project" value="UniProtKB-KW"/>
</dbReference>
<dbReference type="GO" id="GO:0009252">
    <property type="term" value="P:peptidoglycan biosynthetic process"/>
    <property type="evidence" value="ECO:0007669"/>
    <property type="project" value="UniProtKB-KW"/>
</dbReference>
<evidence type="ECO:0000256" key="9">
    <source>
        <dbReference type="ARBA" id="ARBA00040679"/>
    </source>
</evidence>
<dbReference type="PROSITE" id="PS51191">
    <property type="entry name" value="FEMABX"/>
    <property type="match status" value="1"/>
</dbReference>
<comment type="caution">
    <text evidence="13">The sequence shown here is derived from an EMBL/GenBank/DDBJ whole genome shotgun (WGS) entry which is preliminary data.</text>
</comment>
<dbReference type="InterPro" id="IPR038740">
    <property type="entry name" value="BioF2-like_GNAT_dom"/>
</dbReference>
<dbReference type="PANTHER" id="PTHR36174">
    <property type="entry name" value="LIPID II:GLYCINE GLYCYLTRANSFERASE"/>
    <property type="match status" value="1"/>
</dbReference>
<dbReference type="AlphaFoldDB" id="A0A2P8GQT1"/>
<dbReference type="PANTHER" id="PTHR36174:SF1">
    <property type="entry name" value="LIPID II:GLYCINE GLYCYLTRANSFERASE"/>
    <property type="match status" value="1"/>
</dbReference>
<dbReference type="InterPro" id="IPR003447">
    <property type="entry name" value="FEMABX"/>
</dbReference>
<evidence type="ECO:0000256" key="5">
    <source>
        <dbReference type="ARBA" id="ARBA00022984"/>
    </source>
</evidence>
<dbReference type="Proteomes" id="UP000242682">
    <property type="component" value="Unassembled WGS sequence"/>
</dbReference>
<evidence type="ECO:0000256" key="4">
    <source>
        <dbReference type="ARBA" id="ARBA00022960"/>
    </source>
</evidence>
<evidence type="ECO:0000256" key="2">
    <source>
        <dbReference type="ARBA" id="ARBA00009943"/>
    </source>
</evidence>
<dbReference type="GO" id="GO:0008360">
    <property type="term" value="P:regulation of cell shape"/>
    <property type="evidence" value="ECO:0007669"/>
    <property type="project" value="UniProtKB-KW"/>
</dbReference>
<dbReference type="RefSeq" id="WP_106533695.1">
    <property type="nucleotide sequence ID" value="NZ_PYAT01000007.1"/>
</dbReference>
<evidence type="ECO:0000256" key="3">
    <source>
        <dbReference type="ARBA" id="ARBA00022679"/>
    </source>
</evidence>
<organism evidence="13 14">
    <name type="scientific">Planomicrobium soli</name>
    <dbReference type="NCBI Taxonomy" id="1176648"/>
    <lineage>
        <taxon>Bacteria</taxon>
        <taxon>Bacillati</taxon>
        <taxon>Bacillota</taxon>
        <taxon>Bacilli</taxon>
        <taxon>Bacillales</taxon>
        <taxon>Caryophanaceae</taxon>
        <taxon>Planomicrobium</taxon>
    </lineage>
</organism>
<name>A0A2P8GQT1_9BACL</name>
<keyword evidence="3 13" id="KW-0808">Transferase</keyword>
<evidence type="ECO:0000259" key="12">
    <source>
        <dbReference type="Pfam" id="PF13480"/>
    </source>
</evidence>
<evidence type="ECO:0000256" key="8">
    <source>
        <dbReference type="ARBA" id="ARBA00039074"/>
    </source>
</evidence>
<reference evidence="13 14" key="1">
    <citation type="submission" date="2018-03" db="EMBL/GenBank/DDBJ databases">
        <title>Genomic Encyclopedia of Type Strains, Phase III (KMG-III): the genomes of soil and plant-associated and newly described type strains.</title>
        <authorList>
            <person name="Whitman W."/>
        </authorList>
    </citation>
    <scope>NUCLEOTIDE SEQUENCE [LARGE SCALE GENOMIC DNA]</scope>
    <source>
        <strain evidence="13 14">CGMCC 1.12259</strain>
    </source>
</reference>
<protein>
    <recommendedName>
        <fullName evidence="9">Lipid II:glycine glycyltransferase</fullName>
        <ecNumber evidence="8">2.3.2.16</ecNumber>
    </recommendedName>
    <alternativeName>
        <fullName evidence="10">Factor essential for expression of methicillin resistance X</fullName>
    </alternativeName>
</protein>